<dbReference type="AlphaFoldDB" id="A0A379X299"/>
<evidence type="ECO:0000313" key="2">
    <source>
        <dbReference type="Proteomes" id="UP000254712"/>
    </source>
</evidence>
<accession>A0A379X299</accession>
<protein>
    <submittedName>
        <fullName evidence="1">Uncharacterized protein</fullName>
    </submittedName>
</protein>
<reference evidence="1 2" key="1">
    <citation type="submission" date="2018-06" db="EMBL/GenBank/DDBJ databases">
        <authorList>
            <consortium name="Pathogen Informatics"/>
            <person name="Doyle S."/>
        </authorList>
    </citation>
    <scope>NUCLEOTIDE SEQUENCE [LARGE SCALE GENOMIC DNA]</scope>
    <source>
        <strain evidence="1 2">NCTC8261</strain>
    </source>
</reference>
<proteinExistence type="predicted"/>
<evidence type="ECO:0000313" key="1">
    <source>
        <dbReference type="EMBL" id="SUH40028.1"/>
    </source>
</evidence>
<dbReference type="Proteomes" id="UP000254712">
    <property type="component" value="Unassembled WGS sequence"/>
</dbReference>
<name>A0A379X299_SALET</name>
<gene>
    <name evidence="1" type="ORF">NCTC8261_06406</name>
</gene>
<sequence>MAGIKLLSSHPLLGKQLTVIAKRIAVSNNIIEAPAVFI</sequence>
<organism evidence="1 2">
    <name type="scientific">Salmonella enterica I</name>
    <dbReference type="NCBI Taxonomy" id="59201"/>
    <lineage>
        <taxon>Bacteria</taxon>
        <taxon>Pseudomonadati</taxon>
        <taxon>Pseudomonadota</taxon>
        <taxon>Gammaproteobacteria</taxon>
        <taxon>Enterobacterales</taxon>
        <taxon>Enterobacteriaceae</taxon>
        <taxon>Salmonella</taxon>
    </lineage>
</organism>
<dbReference type="EMBL" id="UGXT01000002">
    <property type="protein sequence ID" value="SUH40028.1"/>
    <property type="molecule type" value="Genomic_DNA"/>
</dbReference>